<dbReference type="InterPro" id="IPR018422">
    <property type="entry name" value="Cation/H_exchanger_CPA1"/>
</dbReference>
<evidence type="ECO:0000259" key="12">
    <source>
        <dbReference type="PROSITE" id="PS50042"/>
    </source>
</evidence>
<feature type="signal peptide" evidence="11">
    <location>
        <begin position="1"/>
        <end position="21"/>
    </location>
</feature>
<keyword evidence="9" id="KW-0739">Sodium transport</keyword>
<dbReference type="GO" id="GO:0015386">
    <property type="term" value="F:potassium:proton antiporter activity"/>
    <property type="evidence" value="ECO:0007669"/>
    <property type="project" value="TreeGrafter"/>
</dbReference>
<evidence type="ECO:0000256" key="5">
    <source>
        <dbReference type="ARBA" id="ARBA00022989"/>
    </source>
</evidence>
<evidence type="ECO:0000256" key="3">
    <source>
        <dbReference type="ARBA" id="ARBA00022475"/>
    </source>
</evidence>
<feature type="transmembrane region" description="Helical" evidence="10">
    <location>
        <begin position="142"/>
        <end position="163"/>
    </location>
</feature>
<evidence type="ECO:0000256" key="9">
    <source>
        <dbReference type="ARBA" id="ARBA00023201"/>
    </source>
</evidence>
<dbReference type="GO" id="GO:0098719">
    <property type="term" value="P:sodium ion import across plasma membrane"/>
    <property type="evidence" value="ECO:0007669"/>
    <property type="project" value="TreeGrafter"/>
</dbReference>
<dbReference type="GO" id="GO:0015385">
    <property type="term" value="F:sodium:proton antiporter activity"/>
    <property type="evidence" value="ECO:0007669"/>
    <property type="project" value="InterPro"/>
</dbReference>
<feature type="transmembrane region" description="Helical" evidence="10">
    <location>
        <begin position="208"/>
        <end position="230"/>
    </location>
</feature>
<keyword evidence="3" id="KW-1003">Cell membrane</keyword>
<dbReference type="Pfam" id="PF00520">
    <property type="entry name" value="Ion_trans"/>
    <property type="match status" value="1"/>
</dbReference>
<dbReference type="Pfam" id="PF00999">
    <property type="entry name" value="Na_H_Exchanger"/>
    <property type="match status" value="1"/>
</dbReference>
<name>A0AAW1UTK2_9CUCU</name>
<feature type="transmembrane region" description="Helical" evidence="10">
    <location>
        <begin position="175"/>
        <end position="196"/>
    </location>
</feature>
<evidence type="ECO:0000256" key="1">
    <source>
        <dbReference type="ARBA" id="ARBA00004651"/>
    </source>
</evidence>
<dbReference type="Pfam" id="PF00027">
    <property type="entry name" value="cNMP_binding"/>
    <property type="match status" value="1"/>
</dbReference>
<feature type="transmembrane region" description="Helical" evidence="10">
    <location>
        <begin position="463"/>
        <end position="483"/>
    </location>
</feature>
<dbReference type="PROSITE" id="PS50042">
    <property type="entry name" value="CNMP_BINDING_3"/>
    <property type="match status" value="1"/>
</dbReference>
<comment type="caution">
    <text evidence="13">The sequence shown here is derived from an EMBL/GenBank/DDBJ whole genome shotgun (WGS) entry which is preliminary data.</text>
</comment>
<dbReference type="GO" id="GO:0051453">
    <property type="term" value="P:regulation of intracellular pH"/>
    <property type="evidence" value="ECO:0007669"/>
    <property type="project" value="TreeGrafter"/>
</dbReference>
<evidence type="ECO:0000313" key="13">
    <source>
        <dbReference type="EMBL" id="KAK9883822.1"/>
    </source>
</evidence>
<dbReference type="GO" id="GO:0005886">
    <property type="term" value="C:plasma membrane"/>
    <property type="evidence" value="ECO:0007669"/>
    <property type="project" value="UniProtKB-SubCell"/>
</dbReference>
<sequence length="1250" mass="144940">MVPFILILNLFFISLSAKIESTEPTSSLGYKNLNNFINEIQPKNNSNDFPTVLYNKNISTPGKSPEVLATVNETRPTTAKKESFRKFKYPLDLKESRGVKHYRIPNISNIIFGDKIFLGVFLIILCSGIIISALLRNAILMLRFPLGIQAPLLLYGIVLGLVFRSMSSEYTGESIFVYQKYILIYLAVPLMLYRACITSDLHGLKKNFLRSFIISVPGLIIHAVLVGITMRYLMEMDWNFETYTFFGTACVFIYPKEIVEIMKELDSQSQQIALLLEGELIIGTVFVFALNISWFGGHLIAIYTYDIFMNILRYLSGIAIGLVAGFVNSYFFWIFSSNVIDLFLFATIFPLLIFYICYDLVRAAGIVAISICGLMLASDRIVLNKRSKLMIKHAWTFFSTLIDSAVLTAVGFLIAWEYLWYSDFIDYIYIVLMYCIVYFGRFIVLTILSPLTNKLGFHMDSRCRIVAVCGGVPSLMNISYTLLPSSVRDIDEVRHIMFFYVTGMVIISLLLNVISLPYLVSFLKFDVVSLSRESDLKSCVRYLRRLKSRELLFMKIESLMGETDWACVKSISHLENPFNKELSIRDEEEDEQVDQSIRFCPECHSELPIISNFVEYPNQREATSLRLLKAREAMQIRMFCKDLLSSKSFIILNELLKEAYSHPNHCLKSDYLVKKFDVELIGAKSCQRVYQTWPLFRFKQNQIRPPNFYFRRLCYHLMQNKVFHIFAANIILLNMVIVIIEGSINPKPRSDVKNVFTFFDFIFLIFFTSEWLINIAGRARVTFWKNGLIDYLRSPFNIFDFFILITVWISFIIETSCYMNLNSEIFLYDHRPWFTVFKSVRILRIIRFLKYTESMATRMIQYYQSQRLLTAFDVGKDFLIQERRMMAILPNICGSYRICRDLEENIEQTLQGVVRETHNVQSNFSWISTTVRTRYATKLVINSMKDTVDHLVVSGWIDNTEHHFLTSMLNIMLEKVNRKRRIETTDRECIFENVSWLQGHPKTKNALLERAEIRLFESGKCILQEGDKSNGIYIIVAGVCDISYIPQEETLFRLNSYGELPVVDNLLSGNFEKRINSYVTSGMTLGELSFLTNRPYASNVTTDSPCEAYFLSSEVLYKVMQVDSDLLDGLECRIWKSISKNMAIGILIRLKKHDIEEILLHDRHLTRFYIPIIYQFENLKVSDFIKDIVLIEGVITDVNTGKRYTAPCRISRTIQEITFPKNKVMAKLLIIPREEIDDSEISLQKMKMQK</sequence>
<evidence type="ECO:0000256" key="4">
    <source>
        <dbReference type="ARBA" id="ARBA00022692"/>
    </source>
</evidence>
<evidence type="ECO:0000256" key="7">
    <source>
        <dbReference type="ARBA" id="ARBA00023065"/>
    </source>
</evidence>
<accession>A0AAW1UTK2</accession>
<feature type="transmembrane region" description="Helical" evidence="10">
    <location>
        <begin position="280"/>
        <end position="305"/>
    </location>
</feature>
<keyword evidence="4 10" id="KW-0812">Transmembrane</keyword>
<feature type="transmembrane region" description="Helical" evidence="10">
    <location>
        <begin position="495"/>
        <end position="520"/>
    </location>
</feature>
<keyword evidence="2" id="KW-0813">Transport</keyword>
<dbReference type="InterPro" id="IPR018490">
    <property type="entry name" value="cNMP-bd_dom_sf"/>
</dbReference>
<feature type="transmembrane region" description="Helical" evidence="10">
    <location>
        <begin position="427"/>
        <end position="451"/>
    </location>
</feature>
<evidence type="ECO:0000256" key="10">
    <source>
        <dbReference type="SAM" id="Phobius"/>
    </source>
</evidence>
<dbReference type="InterPro" id="IPR005821">
    <property type="entry name" value="Ion_trans_dom"/>
</dbReference>
<dbReference type="InterPro" id="IPR027359">
    <property type="entry name" value="Volt_channel_dom_sf"/>
</dbReference>
<feature type="domain" description="Cyclic nucleotide-binding" evidence="12">
    <location>
        <begin position="1007"/>
        <end position="1120"/>
    </location>
</feature>
<feature type="transmembrane region" description="Helical" evidence="10">
    <location>
        <begin position="722"/>
        <end position="744"/>
    </location>
</feature>
<keyword evidence="8 10" id="KW-0472">Membrane</keyword>
<dbReference type="InterPro" id="IPR006153">
    <property type="entry name" value="Cation/H_exchanger_TM"/>
</dbReference>
<dbReference type="SUPFAM" id="SSF51206">
    <property type="entry name" value="cAMP-binding domain-like"/>
    <property type="match status" value="1"/>
</dbReference>
<dbReference type="CDD" id="cd00038">
    <property type="entry name" value="CAP_ED"/>
    <property type="match status" value="1"/>
</dbReference>
<evidence type="ECO:0000256" key="8">
    <source>
        <dbReference type="ARBA" id="ARBA00023136"/>
    </source>
</evidence>
<feature type="transmembrane region" description="Helical" evidence="10">
    <location>
        <begin position="756"/>
        <end position="775"/>
    </location>
</feature>
<dbReference type="InterPro" id="IPR000595">
    <property type="entry name" value="cNMP-bd_dom"/>
</dbReference>
<keyword evidence="14" id="KW-1185">Reference proteome</keyword>
<keyword evidence="7" id="KW-0406">Ion transport</keyword>
<feature type="transmembrane region" description="Helical" evidence="10">
    <location>
        <begin position="796"/>
        <end position="813"/>
    </location>
</feature>
<dbReference type="Gene3D" id="2.60.120.10">
    <property type="entry name" value="Jelly Rolls"/>
    <property type="match status" value="1"/>
</dbReference>
<dbReference type="PANTHER" id="PTHR10110">
    <property type="entry name" value="SODIUM/HYDROGEN EXCHANGER"/>
    <property type="match status" value="1"/>
</dbReference>
<dbReference type="GO" id="GO:0005216">
    <property type="term" value="F:monoatomic ion channel activity"/>
    <property type="evidence" value="ECO:0007669"/>
    <property type="project" value="InterPro"/>
</dbReference>
<dbReference type="EMBL" id="JARQZJ010000091">
    <property type="protein sequence ID" value="KAK9883822.1"/>
    <property type="molecule type" value="Genomic_DNA"/>
</dbReference>
<dbReference type="AlphaFoldDB" id="A0AAW1UTK2"/>
<feature type="transmembrane region" description="Helical" evidence="10">
    <location>
        <begin position="311"/>
        <end position="332"/>
    </location>
</feature>
<evidence type="ECO:0000256" key="2">
    <source>
        <dbReference type="ARBA" id="ARBA00022448"/>
    </source>
</evidence>
<feature type="transmembrane region" description="Helical" evidence="10">
    <location>
        <begin position="116"/>
        <end position="135"/>
    </location>
</feature>
<feature type="transmembrane region" description="Helical" evidence="10">
    <location>
        <begin position="395"/>
        <end position="421"/>
    </location>
</feature>
<keyword evidence="11" id="KW-0732">Signal</keyword>
<feature type="chain" id="PRO_5043430260" description="Cyclic nucleotide-binding domain-containing protein" evidence="11">
    <location>
        <begin position="22"/>
        <end position="1250"/>
    </location>
</feature>
<dbReference type="Proteomes" id="UP001431783">
    <property type="component" value="Unassembled WGS sequence"/>
</dbReference>
<dbReference type="PANTHER" id="PTHR10110:SF86">
    <property type="entry name" value="SODIUM_HYDROGEN EXCHANGER 7"/>
    <property type="match status" value="1"/>
</dbReference>
<keyword evidence="5 10" id="KW-1133">Transmembrane helix</keyword>
<organism evidence="13 14">
    <name type="scientific">Henosepilachna vigintioctopunctata</name>
    <dbReference type="NCBI Taxonomy" id="420089"/>
    <lineage>
        <taxon>Eukaryota</taxon>
        <taxon>Metazoa</taxon>
        <taxon>Ecdysozoa</taxon>
        <taxon>Arthropoda</taxon>
        <taxon>Hexapoda</taxon>
        <taxon>Insecta</taxon>
        <taxon>Pterygota</taxon>
        <taxon>Neoptera</taxon>
        <taxon>Endopterygota</taxon>
        <taxon>Coleoptera</taxon>
        <taxon>Polyphaga</taxon>
        <taxon>Cucujiformia</taxon>
        <taxon>Coccinelloidea</taxon>
        <taxon>Coccinellidae</taxon>
        <taxon>Epilachninae</taxon>
        <taxon>Epilachnini</taxon>
        <taxon>Henosepilachna</taxon>
    </lineage>
</organism>
<evidence type="ECO:0000256" key="11">
    <source>
        <dbReference type="SAM" id="SignalP"/>
    </source>
</evidence>
<dbReference type="InterPro" id="IPR014710">
    <property type="entry name" value="RmlC-like_jellyroll"/>
</dbReference>
<dbReference type="SUPFAM" id="SSF81324">
    <property type="entry name" value="Voltage-gated potassium channels"/>
    <property type="match status" value="1"/>
</dbReference>
<keyword evidence="6" id="KW-0915">Sodium</keyword>
<dbReference type="Gene3D" id="1.20.120.350">
    <property type="entry name" value="Voltage-gated potassium channels. Chain C"/>
    <property type="match status" value="1"/>
</dbReference>
<protein>
    <recommendedName>
        <fullName evidence="12">Cyclic nucleotide-binding domain-containing protein</fullName>
    </recommendedName>
</protein>
<comment type="subcellular location">
    <subcellularLocation>
        <location evidence="1">Cell membrane</location>
        <topology evidence="1">Multi-pass membrane protein</topology>
    </subcellularLocation>
</comment>
<evidence type="ECO:0000313" key="14">
    <source>
        <dbReference type="Proteomes" id="UP001431783"/>
    </source>
</evidence>
<gene>
    <name evidence="13" type="ORF">WA026_002021</name>
</gene>
<proteinExistence type="predicted"/>
<reference evidence="13 14" key="1">
    <citation type="submission" date="2023-03" db="EMBL/GenBank/DDBJ databases">
        <title>Genome insight into feeding habits of ladybird beetles.</title>
        <authorList>
            <person name="Li H.-S."/>
            <person name="Huang Y.-H."/>
            <person name="Pang H."/>
        </authorList>
    </citation>
    <scope>NUCLEOTIDE SEQUENCE [LARGE SCALE GENOMIC DNA]</scope>
    <source>
        <strain evidence="13">SYSU_2023b</strain>
        <tissue evidence="13">Whole body</tissue>
    </source>
</reference>
<evidence type="ECO:0000256" key="6">
    <source>
        <dbReference type="ARBA" id="ARBA00023053"/>
    </source>
</evidence>